<evidence type="ECO:0000259" key="8">
    <source>
        <dbReference type="SMART" id="SM01005"/>
    </source>
</evidence>
<dbReference type="HAMAP" id="MF_01201">
    <property type="entry name" value="Ala_racemase"/>
    <property type="match status" value="1"/>
</dbReference>
<dbReference type="EC" id="5.1.1.1" evidence="5"/>
<keyword evidence="3 5" id="KW-0663">Pyridoxal phosphate</keyword>
<feature type="active site" description="Proton acceptor; specific for L-alanine" evidence="5">
    <location>
        <position position="266"/>
    </location>
</feature>
<dbReference type="InterPro" id="IPR000821">
    <property type="entry name" value="Ala_racemase"/>
</dbReference>
<evidence type="ECO:0000256" key="1">
    <source>
        <dbReference type="ARBA" id="ARBA00000316"/>
    </source>
</evidence>
<feature type="domain" description="Alanine racemase C-terminal" evidence="8">
    <location>
        <begin position="245"/>
        <end position="370"/>
    </location>
</feature>
<evidence type="ECO:0000256" key="7">
    <source>
        <dbReference type="PIRSR" id="PIRSR600821-52"/>
    </source>
</evidence>
<proteinExistence type="inferred from homology"/>
<dbReference type="GO" id="GO:0009252">
    <property type="term" value="P:peptidoglycan biosynthetic process"/>
    <property type="evidence" value="ECO:0007669"/>
    <property type="project" value="TreeGrafter"/>
</dbReference>
<dbReference type="Gene3D" id="3.20.20.10">
    <property type="entry name" value="Alanine racemase"/>
    <property type="match status" value="1"/>
</dbReference>
<feature type="modified residue" description="N6-(pyridoxal phosphate)lysine" evidence="5 6">
    <location>
        <position position="39"/>
    </location>
</feature>
<evidence type="ECO:0000313" key="9">
    <source>
        <dbReference type="EMBL" id="SCM72554.1"/>
    </source>
</evidence>
<name>A0A212L4Q3_9BACT</name>
<comment type="similarity">
    <text evidence="5">Belongs to the alanine racemase family.</text>
</comment>
<protein>
    <recommendedName>
        <fullName evidence="5">Alanine racemase</fullName>
        <ecNumber evidence="5">5.1.1.1</ecNumber>
    </recommendedName>
</protein>
<dbReference type="GO" id="GO:0005829">
    <property type="term" value="C:cytosol"/>
    <property type="evidence" value="ECO:0007669"/>
    <property type="project" value="TreeGrafter"/>
</dbReference>
<gene>
    <name evidence="9" type="primary">alr</name>
    <name evidence="9" type="ORF">KL86DES1_20694</name>
</gene>
<dbReference type="Gene3D" id="2.40.37.10">
    <property type="entry name" value="Lyase, Ornithine Decarboxylase, Chain A, domain 1"/>
    <property type="match status" value="1"/>
</dbReference>
<evidence type="ECO:0000256" key="2">
    <source>
        <dbReference type="ARBA" id="ARBA00001933"/>
    </source>
</evidence>
<organism evidence="9">
    <name type="scientific">uncultured Desulfovibrio sp</name>
    <dbReference type="NCBI Taxonomy" id="167968"/>
    <lineage>
        <taxon>Bacteria</taxon>
        <taxon>Pseudomonadati</taxon>
        <taxon>Thermodesulfobacteriota</taxon>
        <taxon>Desulfovibrionia</taxon>
        <taxon>Desulfovibrionales</taxon>
        <taxon>Desulfovibrionaceae</taxon>
        <taxon>Desulfovibrio</taxon>
        <taxon>environmental samples</taxon>
    </lineage>
</organism>
<dbReference type="InterPro" id="IPR011079">
    <property type="entry name" value="Ala_racemase_C"/>
</dbReference>
<dbReference type="AlphaFoldDB" id="A0A212L4Q3"/>
<dbReference type="SMART" id="SM01005">
    <property type="entry name" value="Ala_racemase_C"/>
    <property type="match status" value="1"/>
</dbReference>
<evidence type="ECO:0000256" key="4">
    <source>
        <dbReference type="ARBA" id="ARBA00023235"/>
    </source>
</evidence>
<dbReference type="RefSeq" id="WP_179980266.1">
    <property type="nucleotide sequence ID" value="NZ_LT608333.1"/>
</dbReference>
<dbReference type="Pfam" id="PF00842">
    <property type="entry name" value="Ala_racemase_C"/>
    <property type="match status" value="1"/>
</dbReference>
<dbReference type="UniPathway" id="UPA00042">
    <property type="reaction ID" value="UER00497"/>
</dbReference>
<feature type="binding site" evidence="5 7">
    <location>
        <position position="137"/>
    </location>
    <ligand>
        <name>substrate</name>
    </ligand>
</feature>
<dbReference type="FunFam" id="3.20.20.10:FF:000002">
    <property type="entry name" value="Alanine racemase"/>
    <property type="match status" value="1"/>
</dbReference>
<dbReference type="InterPro" id="IPR009006">
    <property type="entry name" value="Ala_racemase/Decarboxylase_C"/>
</dbReference>
<dbReference type="SUPFAM" id="SSF51419">
    <property type="entry name" value="PLP-binding barrel"/>
    <property type="match status" value="1"/>
</dbReference>
<comment type="pathway">
    <text evidence="5">Amino-acid biosynthesis; D-alanine biosynthesis; D-alanine from L-alanine: step 1/1.</text>
</comment>
<dbReference type="GO" id="GO:0030170">
    <property type="term" value="F:pyridoxal phosphate binding"/>
    <property type="evidence" value="ECO:0007669"/>
    <property type="project" value="UniProtKB-UniRule"/>
</dbReference>
<dbReference type="PANTHER" id="PTHR30511:SF0">
    <property type="entry name" value="ALANINE RACEMASE, CATABOLIC-RELATED"/>
    <property type="match status" value="1"/>
</dbReference>
<dbReference type="Pfam" id="PF01168">
    <property type="entry name" value="Ala_racemase_N"/>
    <property type="match status" value="1"/>
</dbReference>
<dbReference type="NCBIfam" id="TIGR00492">
    <property type="entry name" value="alr"/>
    <property type="match status" value="1"/>
</dbReference>
<dbReference type="PANTHER" id="PTHR30511">
    <property type="entry name" value="ALANINE RACEMASE"/>
    <property type="match status" value="1"/>
</dbReference>
<dbReference type="GO" id="GO:0030632">
    <property type="term" value="P:D-alanine biosynthetic process"/>
    <property type="evidence" value="ECO:0007669"/>
    <property type="project" value="UniProtKB-UniRule"/>
</dbReference>
<reference evidence="9" key="1">
    <citation type="submission" date="2016-08" db="EMBL/GenBank/DDBJ databases">
        <authorList>
            <person name="Seilhamer J.J."/>
        </authorList>
    </citation>
    <scope>NUCLEOTIDE SEQUENCE</scope>
    <source>
        <strain evidence="9">86-1</strain>
    </source>
</reference>
<comment type="function">
    <text evidence="5">Catalyzes the interconversion of L-alanine and D-alanine. May also act on other amino acids.</text>
</comment>
<dbReference type="PRINTS" id="PR00992">
    <property type="entry name" value="ALARACEMASE"/>
</dbReference>
<sequence length="371" mass="39745">MVSFDRPVWAEISLSSLRHNMRQIRSLLKPGVRFCPIIKADGYGHGAVPLAHEAVALGADYLGVAILDEAAALRAAGITVPILILGYTPPQAASFVVSNHITQTIFSKEQADALSAAAAGLGMSVKVHVKVDTGMTRIGVRPEEAAAFCSYVSSLGNIALEGMFTHFASSDSADRSYCLKQFERFQAAMAAVEASGIRLAIRHCANSAAILSMPEAQLDMVRAGIILYGLKPSDECPIPIELRPAMRLKARLAMVKQVPPGVGVSYGSIFHTQKDSILATIPIGYADGYTRMLSKKAEVVVRGERAPVVGRICMDQCMADVSHIPDVRAGDEVLLFGSPELPADEIAAHLGTINYEVVCMVGKRVPRVYVE</sequence>
<keyword evidence="4 5" id="KW-0413">Isomerase</keyword>
<feature type="active site" description="Proton acceptor; specific for D-alanine" evidence="5">
    <location>
        <position position="39"/>
    </location>
</feature>
<evidence type="ECO:0000256" key="6">
    <source>
        <dbReference type="PIRSR" id="PIRSR600821-50"/>
    </source>
</evidence>
<comment type="cofactor">
    <cofactor evidence="2 5 6">
        <name>pyridoxal 5'-phosphate</name>
        <dbReference type="ChEBI" id="CHEBI:597326"/>
    </cofactor>
</comment>
<evidence type="ECO:0000256" key="5">
    <source>
        <dbReference type="HAMAP-Rule" id="MF_01201"/>
    </source>
</evidence>
<dbReference type="InterPro" id="IPR029066">
    <property type="entry name" value="PLP-binding_barrel"/>
</dbReference>
<dbReference type="InterPro" id="IPR001608">
    <property type="entry name" value="Ala_racemase_N"/>
</dbReference>
<feature type="binding site" evidence="5 7">
    <location>
        <position position="314"/>
    </location>
    <ligand>
        <name>substrate</name>
    </ligand>
</feature>
<dbReference type="CDD" id="cd00430">
    <property type="entry name" value="PLPDE_III_AR"/>
    <property type="match status" value="1"/>
</dbReference>
<dbReference type="EMBL" id="FMJC01000002">
    <property type="protein sequence ID" value="SCM72554.1"/>
    <property type="molecule type" value="Genomic_DNA"/>
</dbReference>
<dbReference type="SUPFAM" id="SSF50621">
    <property type="entry name" value="Alanine racemase C-terminal domain-like"/>
    <property type="match status" value="1"/>
</dbReference>
<comment type="catalytic activity">
    <reaction evidence="1 5">
        <text>L-alanine = D-alanine</text>
        <dbReference type="Rhea" id="RHEA:20249"/>
        <dbReference type="ChEBI" id="CHEBI:57416"/>
        <dbReference type="ChEBI" id="CHEBI:57972"/>
        <dbReference type="EC" id="5.1.1.1"/>
    </reaction>
</comment>
<accession>A0A212L4Q3</accession>
<evidence type="ECO:0000256" key="3">
    <source>
        <dbReference type="ARBA" id="ARBA00022898"/>
    </source>
</evidence>
<dbReference type="GO" id="GO:0008784">
    <property type="term" value="F:alanine racemase activity"/>
    <property type="evidence" value="ECO:0007669"/>
    <property type="project" value="UniProtKB-UniRule"/>
</dbReference>